<keyword evidence="4" id="KW-1185">Reference proteome</keyword>
<dbReference type="InterPro" id="IPR001647">
    <property type="entry name" value="HTH_TetR"/>
</dbReference>
<sequence length="183" mass="20121">MLEVASRLFMERGWEGTSMRDIARAAGCSVETVYSVGNKVLLLKTVLDIAVVGDDAAVSLDDRPWFDVGEGGLAVRAATMAEVFASIYRRTADLRRILDIAAQTNSELAALDAKCRSDERISRTALVAAAARRPLTDLEADAVQAVFSNEVYRLFTTVTGWSHEQYRGWAADAIVRLLELHEE</sequence>
<keyword evidence="1" id="KW-0238">DNA-binding</keyword>
<protein>
    <submittedName>
        <fullName evidence="3">TetR family transcriptional regulator</fullName>
    </submittedName>
</protein>
<dbReference type="Gene3D" id="1.10.357.10">
    <property type="entry name" value="Tetracycline Repressor, domain 2"/>
    <property type="match status" value="1"/>
</dbReference>
<dbReference type="RefSeq" id="WP_036551519.1">
    <property type="nucleotide sequence ID" value="NZ_CP073655.1"/>
</dbReference>
<dbReference type="AlphaFoldDB" id="A0ABC9YZE7"/>
<dbReference type="EMBL" id="BBYQ01000097">
    <property type="protein sequence ID" value="GAP30889.1"/>
    <property type="molecule type" value="Genomic_DNA"/>
</dbReference>
<dbReference type="Proteomes" id="UP000037179">
    <property type="component" value="Unassembled WGS sequence"/>
</dbReference>
<gene>
    <name evidence="3" type="ORF">NSK11_contig00097-0022</name>
</gene>
<reference evidence="4" key="1">
    <citation type="submission" date="2015-07" db="EMBL/GenBank/DDBJ databases">
        <title>Nocardia seriolae U-1 whole genome shotgun sequence.</title>
        <authorList>
            <person name="Imajoh M."/>
            <person name="Fukumoto Y."/>
            <person name="Sukeda M."/>
            <person name="Yamane J."/>
            <person name="Yamasaki K."/>
            <person name="Shimizu M."/>
            <person name="Ohnishi K."/>
            <person name="Oshima S."/>
        </authorList>
    </citation>
    <scope>NUCLEOTIDE SEQUENCE [LARGE SCALE GENOMIC DNA]</scope>
    <source>
        <strain evidence="4">U-1</strain>
    </source>
</reference>
<evidence type="ECO:0000259" key="2">
    <source>
        <dbReference type="Pfam" id="PF00440"/>
    </source>
</evidence>
<evidence type="ECO:0000313" key="3">
    <source>
        <dbReference type="EMBL" id="GAP30889.1"/>
    </source>
</evidence>
<dbReference type="InterPro" id="IPR009057">
    <property type="entry name" value="Homeodomain-like_sf"/>
</dbReference>
<dbReference type="GO" id="GO:0003677">
    <property type="term" value="F:DNA binding"/>
    <property type="evidence" value="ECO:0007669"/>
    <property type="project" value="UniProtKB-KW"/>
</dbReference>
<evidence type="ECO:0000313" key="4">
    <source>
        <dbReference type="Proteomes" id="UP000037179"/>
    </source>
</evidence>
<dbReference type="SUPFAM" id="SSF46689">
    <property type="entry name" value="Homeodomain-like"/>
    <property type="match status" value="1"/>
</dbReference>
<dbReference type="Pfam" id="PF00440">
    <property type="entry name" value="TetR_N"/>
    <property type="match status" value="1"/>
</dbReference>
<name>A0ABC9YZE7_9NOCA</name>
<accession>A0ABC9YZE7</accession>
<organism evidence="3 4">
    <name type="scientific">Nocardia seriolae</name>
    <dbReference type="NCBI Taxonomy" id="37332"/>
    <lineage>
        <taxon>Bacteria</taxon>
        <taxon>Bacillati</taxon>
        <taxon>Actinomycetota</taxon>
        <taxon>Actinomycetes</taxon>
        <taxon>Mycobacteriales</taxon>
        <taxon>Nocardiaceae</taxon>
        <taxon>Nocardia</taxon>
    </lineage>
</organism>
<comment type="caution">
    <text evidence="3">The sequence shown here is derived from an EMBL/GenBank/DDBJ whole genome shotgun (WGS) entry which is preliminary data.</text>
</comment>
<evidence type="ECO:0000256" key="1">
    <source>
        <dbReference type="ARBA" id="ARBA00023125"/>
    </source>
</evidence>
<proteinExistence type="predicted"/>
<feature type="domain" description="HTH tetR-type" evidence="2">
    <location>
        <begin position="2"/>
        <end position="34"/>
    </location>
</feature>
<reference evidence="3 4" key="2">
    <citation type="journal article" date="2016" name="Genome Announc.">
        <title>Draft Genome Sequence of Erythromycin- and Oxytetracycline-Sensitive Nocardia seriolae Strain U-1 (NBRC 110359).</title>
        <authorList>
            <person name="Imajoh M."/>
            <person name="Sukeda M."/>
            <person name="Shimizu M."/>
            <person name="Yamane J."/>
            <person name="Ohnishi K."/>
            <person name="Oshima S."/>
        </authorList>
    </citation>
    <scope>NUCLEOTIDE SEQUENCE [LARGE SCALE GENOMIC DNA]</scope>
    <source>
        <strain evidence="3 4">U-1</strain>
    </source>
</reference>